<keyword evidence="7" id="KW-0812">Transmembrane</keyword>
<dbReference type="PANTHER" id="PTHR30224">
    <property type="entry name" value="ELECTRON TRANSPORT PROTEIN"/>
    <property type="match status" value="1"/>
</dbReference>
<evidence type="ECO:0000259" key="8">
    <source>
        <dbReference type="PROSITE" id="PS51379"/>
    </source>
</evidence>
<feature type="domain" description="4Fe-4S ferredoxin-type" evidence="8">
    <location>
        <begin position="219"/>
        <end position="247"/>
    </location>
</feature>
<keyword evidence="3" id="KW-0479">Metal-binding</keyword>
<evidence type="ECO:0000256" key="6">
    <source>
        <dbReference type="ARBA" id="ARBA00023136"/>
    </source>
</evidence>
<feature type="transmembrane region" description="Helical" evidence="7">
    <location>
        <begin position="74"/>
        <end position="92"/>
    </location>
</feature>
<reference evidence="9 10" key="1">
    <citation type="submission" date="2017-06" db="EMBL/GenBank/DDBJ databases">
        <authorList>
            <person name="Kim H.J."/>
            <person name="Triplett B.A."/>
        </authorList>
    </citation>
    <scope>NUCLEOTIDE SEQUENCE [LARGE SCALE GENOMIC DNA]</scope>
    <source>
        <strain evidence="9 10">DSM 13116</strain>
    </source>
</reference>
<dbReference type="PANTHER" id="PTHR30224:SF4">
    <property type="entry name" value="ELECTRON TRANSPORT PROTEIN YCCM-RELATED"/>
    <property type="match status" value="1"/>
</dbReference>
<dbReference type="AlphaFoldDB" id="A0A238Y5J1"/>
<dbReference type="GO" id="GO:0005886">
    <property type="term" value="C:plasma membrane"/>
    <property type="evidence" value="ECO:0007669"/>
    <property type="project" value="UniProtKB-SubCell"/>
</dbReference>
<dbReference type="Proteomes" id="UP000198324">
    <property type="component" value="Unassembled WGS sequence"/>
</dbReference>
<evidence type="ECO:0000256" key="5">
    <source>
        <dbReference type="ARBA" id="ARBA00023014"/>
    </source>
</evidence>
<dbReference type="RefSeq" id="WP_089271720.1">
    <property type="nucleotide sequence ID" value="NZ_FZOC01000001.1"/>
</dbReference>
<dbReference type="EMBL" id="FZOC01000001">
    <property type="protein sequence ID" value="SNR66242.1"/>
    <property type="molecule type" value="Genomic_DNA"/>
</dbReference>
<gene>
    <name evidence="9" type="ORF">SAMN04488503_0694</name>
</gene>
<keyword evidence="7" id="KW-1133">Transmembrane helix</keyword>
<dbReference type="InterPro" id="IPR017900">
    <property type="entry name" value="4Fe4S_Fe_S_CS"/>
</dbReference>
<evidence type="ECO:0000313" key="9">
    <source>
        <dbReference type="EMBL" id="SNR66242.1"/>
    </source>
</evidence>
<proteinExistence type="predicted"/>
<dbReference type="OrthoDB" id="9784262at2"/>
<dbReference type="Pfam" id="PF13237">
    <property type="entry name" value="Fer4_10"/>
    <property type="match status" value="1"/>
</dbReference>
<feature type="transmembrane region" description="Helical" evidence="7">
    <location>
        <begin position="282"/>
        <end position="306"/>
    </location>
</feature>
<keyword evidence="2" id="KW-1003">Cell membrane</keyword>
<dbReference type="PROSITE" id="PS51379">
    <property type="entry name" value="4FE4S_FER_2"/>
    <property type="match status" value="2"/>
</dbReference>
<evidence type="ECO:0000256" key="7">
    <source>
        <dbReference type="SAM" id="Phobius"/>
    </source>
</evidence>
<protein>
    <submittedName>
        <fullName evidence="9">4Fe-4S binding domain-containing protein</fullName>
    </submittedName>
</protein>
<dbReference type="SUPFAM" id="SSF54862">
    <property type="entry name" value="4Fe-4S ferredoxins"/>
    <property type="match status" value="1"/>
</dbReference>
<accession>A0A238Y5J1</accession>
<dbReference type="InterPro" id="IPR052378">
    <property type="entry name" value="NosR_regulator"/>
</dbReference>
<dbReference type="PROSITE" id="PS00198">
    <property type="entry name" value="4FE4S_FER_1"/>
    <property type="match status" value="2"/>
</dbReference>
<feature type="domain" description="4Fe-4S ferredoxin-type" evidence="8">
    <location>
        <begin position="248"/>
        <end position="276"/>
    </location>
</feature>
<evidence type="ECO:0000256" key="1">
    <source>
        <dbReference type="ARBA" id="ARBA00004236"/>
    </source>
</evidence>
<dbReference type="GO" id="GO:0046872">
    <property type="term" value="F:metal ion binding"/>
    <property type="evidence" value="ECO:0007669"/>
    <property type="project" value="UniProtKB-KW"/>
</dbReference>
<dbReference type="GO" id="GO:0051536">
    <property type="term" value="F:iron-sulfur cluster binding"/>
    <property type="evidence" value="ECO:0007669"/>
    <property type="project" value="UniProtKB-KW"/>
</dbReference>
<evidence type="ECO:0000256" key="3">
    <source>
        <dbReference type="ARBA" id="ARBA00022723"/>
    </source>
</evidence>
<dbReference type="Pfam" id="PF12801">
    <property type="entry name" value="Fer4_5"/>
    <property type="match status" value="2"/>
</dbReference>
<feature type="transmembrane region" description="Helical" evidence="7">
    <location>
        <begin position="136"/>
        <end position="158"/>
    </location>
</feature>
<evidence type="ECO:0000256" key="4">
    <source>
        <dbReference type="ARBA" id="ARBA00023004"/>
    </source>
</evidence>
<keyword evidence="10" id="KW-1185">Reference proteome</keyword>
<evidence type="ECO:0000313" key="10">
    <source>
        <dbReference type="Proteomes" id="UP000198324"/>
    </source>
</evidence>
<name>A0A238Y5J1_9BACT</name>
<dbReference type="Gene3D" id="3.30.70.20">
    <property type="match status" value="1"/>
</dbReference>
<dbReference type="InterPro" id="IPR017896">
    <property type="entry name" value="4Fe4S_Fe-S-bd"/>
</dbReference>
<sequence>MRIRLSPPTLRLLAQGGFAAFLAWTCLRFLDHVRWAMGQSDMWVPKPPAVEGFLPISALMAAKRLALTGEFDPIHPAGLTIFLAIIAMSLLFRKAFCGQLCPVGLASNLLERLGGTLGVVWRPGPIARRIIAAPKYLLLAGFLYVALGMGVEDIEGFLRTPYNMVADTKMLLFFQNPNALTLGVLGVLAAASVVIPAFWCRALCPYGALLGLFSWLSPTAVTRDAGACVACGRCAKACPAGLPVDGSLRVSSPECQGCAECLNACPVAGCLTLRLAGRAIPWWTLAAGSLAVIVGASVLADALGLWQSPIPAPMVRRMHMLMLGRLPGF</sequence>
<keyword evidence="5" id="KW-0411">Iron-sulfur</keyword>
<feature type="transmembrane region" description="Helical" evidence="7">
    <location>
        <begin position="178"/>
        <end position="199"/>
    </location>
</feature>
<keyword evidence="4" id="KW-0408">Iron</keyword>
<evidence type="ECO:0000256" key="2">
    <source>
        <dbReference type="ARBA" id="ARBA00022475"/>
    </source>
</evidence>
<organism evidence="9 10">
    <name type="scientific">Humidesulfovibrio mexicanus</name>
    <dbReference type="NCBI Taxonomy" id="147047"/>
    <lineage>
        <taxon>Bacteria</taxon>
        <taxon>Pseudomonadati</taxon>
        <taxon>Thermodesulfobacteriota</taxon>
        <taxon>Desulfovibrionia</taxon>
        <taxon>Desulfovibrionales</taxon>
        <taxon>Desulfovibrionaceae</taxon>
        <taxon>Humidesulfovibrio</taxon>
    </lineage>
</organism>
<comment type="subcellular location">
    <subcellularLocation>
        <location evidence="1">Cell membrane</location>
    </subcellularLocation>
</comment>
<keyword evidence="6 7" id="KW-0472">Membrane</keyword>
<feature type="transmembrane region" description="Helical" evidence="7">
    <location>
        <begin position="12"/>
        <end position="30"/>
    </location>
</feature>